<dbReference type="Gene3D" id="1.10.260.40">
    <property type="entry name" value="lambda repressor-like DNA-binding domains"/>
    <property type="match status" value="1"/>
</dbReference>
<gene>
    <name evidence="1" type="ORF">CUS_6597</name>
</gene>
<protein>
    <submittedName>
        <fullName evidence="1">Uncharacterized protein</fullName>
    </submittedName>
</protein>
<dbReference type="InterPro" id="IPR010982">
    <property type="entry name" value="Lambda_DNA-bd_dom_sf"/>
</dbReference>
<evidence type="ECO:0000313" key="2">
    <source>
        <dbReference type="Proteomes" id="UP000004259"/>
    </source>
</evidence>
<dbReference type="SUPFAM" id="SSF47413">
    <property type="entry name" value="lambda repressor-like DNA-binding domains"/>
    <property type="match status" value="1"/>
</dbReference>
<dbReference type="eggNOG" id="COG1476">
    <property type="taxonomic scope" value="Bacteria"/>
</dbReference>
<proteinExistence type="predicted"/>
<comment type="caution">
    <text evidence="1">The sequence shown here is derived from an EMBL/GenBank/DDBJ whole genome shotgun (WGS) entry which is preliminary data.</text>
</comment>
<dbReference type="GO" id="GO:0003677">
    <property type="term" value="F:DNA binding"/>
    <property type="evidence" value="ECO:0007669"/>
    <property type="project" value="InterPro"/>
</dbReference>
<sequence length="153" mass="17370">MKRDEFIAMVSRSVKLVRAEYGLNQDKMAHCLGISKKTLVEIEKERTLIGWTGAAALAVIFSDSTVLQNSFGGEMSDLVKALAFDETSINFRQTHGGKVWWRQIESTELWKIQQNYISQHYRLLTAGDRCVYSSFSLEKVRKAAAEYSALIQN</sequence>
<dbReference type="RefSeq" id="WP_002848878.1">
    <property type="nucleotide sequence ID" value="NZ_ADKM02000066.1"/>
</dbReference>
<dbReference type="InterPro" id="IPR001387">
    <property type="entry name" value="Cro/C1-type_HTH"/>
</dbReference>
<accession>E9SBC4</accession>
<reference evidence="1 2" key="1">
    <citation type="submission" date="2011-02" db="EMBL/GenBank/DDBJ databases">
        <authorList>
            <person name="Nelson K.E."/>
            <person name="Sutton G."/>
            <person name="Torralba M."/>
            <person name="Durkin S."/>
            <person name="Harkins D."/>
            <person name="Montgomery R."/>
            <person name="Ziemer C."/>
            <person name="Klaassens E."/>
            <person name="Ocuiv P."/>
            <person name="Morrison M."/>
        </authorList>
    </citation>
    <scope>NUCLEOTIDE SEQUENCE [LARGE SCALE GENOMIC DNA]</scope>
    <source>
        <strain evidence="1 2">8</strain>
    </source>
</reference>
<dbReference type="Proteomes" id="UP000004259">
    <property type="component" value="Unassembled WGS sequence"/>
</dbReference>
<dbReference type="AlphaFoldDB" id="E9SBC4"/>
<dbReference type="EMBL" id="ADKM02000066">
    <property type="protein sequence ID" value="EGC03479.1"/>
    <property type="molecule type" value="Genomic_DNA"/>
</dbReference>
<name>E9SBC4_RUMAL</name>
<dbReference type="STRING" id="246199.CUS_6597"/>
<organism evidence="1 2">
    <name type="scientific">Ruminococcus albus 8</name>
    <dbReference type="NCBI Taxonomy" id="246199"/>
    <lineage>
        <taxon>Bacteria</taxon>
        <taxon>Bacillati</taxon>
        <taxon>Bacillota</taxon>
        <taxon>Clostridia</taxon>
        <taxon>Eubacteriales</taxon>
        <taxon>Oscillospiraceae</taxon>
        <taxon>Ruminococcus</taxon>
    </lineage>
</organism>
<dbReference type="OrthoDB" id="1796720at2"/>
<dbReference type="CDD" id="cd00093">
    <property type="entry name" value="HTH_XRE"/>
    <property type="match status" value="1"/>
</dbReference>
<evidence type="ECO:0000313" key="1">
    <source>
        <dbReference type="EMBL" id="EGC03479.1"/>
    </source>
</evidence>
<keyword evidence="2" id="KW-1185">Reference proteome</keyword>